<dbReference type="GO" id="GO:0006508">
    <property type="term" value="P:proteolysis"/>
    <property type="evidence" value="ECO:0007669"/>
    <property type="project" value="UniProtKB-KW"/>
</dbReference>
<keyword evidence="10 16" id="KW-0862">Zinc</keyword>
<feature type="binding site" evidence="16">
    <location>
        <position position="1761"/>
    </location>
    <ligand>
        <name>Ca(2+)</name>
        <dbReference type="ChEBI" id="CHEBI:29108"/>
        <label>5</label>
    </ligand>
</feature>
<feature type="region of interest" description="Disordered" evidence="20">
    <location>
        <begin position="1221"/>
        <end position="1251"/>
    </location>
</feature>
<keyword evidence="7" id="KW-0732">Signal</keyword>
<dbReference type="OrthoDB" id="406838at2759"/>
<feature type="repeat" description="Hemopexin" evidence="19">
    <location>
        <begin position="1755"/>
        <end position="1801"/>
    </location>
</feature>
<dbReference type="Pfam" id="PF00045">
    <property type="entry name" value="Hemopexin"/>
    <property type="match status" value="15"/>
</dbReference>
<evidence type="ECO:0000256" key="2">
    <source>
        <dbReference type="ARBA" id="ARBA00010370"/>
    </source>
</evidence>
<feature type="binding site" evidence="16">
    <location>
        <position position="1717"/>
    </location>
    <ligand>
        <name>Ca(2+)</name>
        <dbReference type="ChEBI" id="CHEBI:29108"/>
        <label>5</label>
    </ligand>
</feature>
<dbReference type="PROSITE" id="PS00546">
    <property type="entry name" value="CYSTEINE_SWITCH"/>
    <property type="match status" value="5"/>
</dbReference>
<feature type="region of interest" description="Disordered" evidence="20">
    <location>
        <begin position="803"/>
        <end position="829"/>
    </location>
</feature>
<evidence type="ECO:0000256" key="3">
    <source>
        <dbReference type="ARBA" id="ARBA00022525"/>
    </source>
</evidence>
<evidence type="ECO:0000256" key="19">
    <source>
        <dbReference type="PROSITE-ProRule" id="PRU01011"/>
    </source>
</evidence>
<dbReference type="Gene3D" id="3.40.390.10">
    <property type="entry name" value="Collagenase (Catalytic Domain)"/>
    <property type="match status" value="6"/>
</dbReference>
<feature type="repeat" description="Hemopexin" evidence="19">
    <location>
        <begin position="1348"/>
        <end position="1395"/>
    </location>
</feature>
<evidence type="ECO:0000256" key="13">
    <source>
        <dbReference type="ARBA" id="ARBA00023145"/>
    </source>
</evidence>
<evidence type="ECO:0000256" key="14">
    <source>
        <dbReference type="ARBA" id="ARBA00023157"/>
    </source>
</evidence>
<feature type="repeat" description="Hemopexin" evidence="19">
    <location>
        <begin position="2239"/>
        <end position="2287"/>
    </location>
</feature>
<dbReference type="Pfam" id="PF01471">
    <property type="entry name" value="PG_binding_1"/>
    <property type="match status" value="6"/>
</dbReference>
<feature type="short sequence motif" description="Cysteine switch" evidence="18">
    <location>
        <begin position="1518"/>
        <end position="1525"/>
    </location>
</feature>
<dbReference type="GO" id="GO:0030574">
    <property type="term" value="P:collagen catabolic process"/>
    <property type="evidence" value="ECO:0007669"/>
    <property type="project" value="TreeGrafter"/>
</dbReference>
<dbReference type="InterPro" id="IPR024079">
    <property type="entry name" value="MetalloPept_cat_dom_sf"/>
</dbReference>
<dbReference type="Proteomes" id="UP000618051">
    <property type="component" value="Unassembled WGS sequence"/>
</dbReference>
<feature type="binding site" evidence="16">
    <location>
        <position position="1664"/>
    </location>
    <ligand>
        <name>Zn(2+)</name>
        <dbReference type="ChEBI" id="CHEBI:29105"/>
        <label>2</label>
        <note>catalytic</note>
    </ligand>
</feature>
<feature type="binding site" evidence="16">
    <location>
        <position position="1629"/>
    </location>
    <ligand>
        <name>Ca(2+)</name>
        <dbReference type="ChEBI" id="CHEBI:29108"/>
        <label>3</label>
    </ligand>
</feature>
<feature type="active site" evidence="15">
    <location>
        <position position="1647"/>
    </location>
</feature>
<feature type="binding site" evidence="16">
    <location>
        <position position="1603"/>
    </location>
    <ligand>
        <name>Ca(2+)</name>
        <dbReference type="ChEBI" id="CHEBI:29108"/>
        <label>3</label>
    </ligand>
</feature>
<dbReference type="FunFam" id="2.110.10.10:FF:000002">
    <property type="entry name" value="Matrix metallopeptidase 3"/>
    <property type="match status" value="5"/>
</dbReference>
<dbReference type="CDD" id="cd00094">
    <property type="entry name" value="HX"/>
    <property type="match status" value="5"/>
</dbReference>
<feature type="repeat" description="Hemopexin" evidence="19">
    <location>
        <begin position="876"/>
        <end position="922"/>
    </location>
</feature>
<evidence type="ECO:0000256" key="20">
    <source>
        <dbReference type="SAM" id="MobiDB-lite"/>
    </source>
</evidence>
<organism evidence="23">
    <name type="scientific">Lamprotornis superbus</name>
    <dbReference type="NCBI Taxonomy" id="245042"/>
    <lineage>
        <taxon>Eukaryota</taxon>
        <taxon>Metazoa</taxon>
        <taxon>Chordata</taxon>
        <taxon>Craniata</taxon>
        <taxon>Vertebrata</taxon>
        <taxon>Euteleostomi</taxon>
        <taxon>Archelosauria</taxon>
        <taxon>Archosauria</taxon>
        <taxon>Dinosauria</taxon>
        <taxon>Saurischia</taxon>
        <taxon>Theropoda</taxon>
        <taxon>Coelurosauria</taxon>
        <taxon>Aves</taxon>
        <taxon>Neognathae</taxon>
        <taxon>Neoaves</taxon>
        <taxon>Telluraves</taxon>
        <taxon>Australaves</taxon>
        <taxon>Passeriformes</taxon>
        <taxon>Sturnidae</taxon>
        <taxon>Lamprotornis</taxon>
    </lineage>
</organism>
<feature type="binding site" evidence="16">
    <location>
        <position position="1604"/>
    </location>
    <ligand>
        <name>Ca(2+)</name>
        <dbReference type="ChEBI" id="CHEBI:29108"/>
        <label>3</label>
    </ligand>
</feature>
<dbReference type="GO" id="GO:0030198">
    <property type="term" value="P:extracellular matrix organization"/>
    <property type="evidence" value="ECO:0007669"/>
    <property type="project" value="TreeGrafter"/>
</dbReference>
<evidence type="ECO:0000256" key="6">
    <source>
        <dbReference type="ARBA" id="ARBA00022723"/>
    </source>
</evidence>
<keyword evidence="11 16" id="KW-0106">Calcium</keyword>
<evidence type="ECO:0000256" key="5">
    <source>
        <dbReference type="ARBA" id="ARBA00022670"/>
    </source>
</evidence>
<feature type="domain" description="Peptidase metallopeptidase" evidence="22">
    <location>
        <begin position="1533"/>
        <end position="1692"/>
    </location>
</feature>
<dbReference type="CDD" id="cd04278">
    <property type="entry name" value="ZnMc_MMP"/>
    <property type="match status" value="6"/>
</dbReference>
<dbReference type="PANTHER" id="PTHR10201">
    <property type="entry name" value="MATRIX METALLOPROTEINASE"/>
    <property type="match status" value="1"/>
</dbReference>
<evidence type="ECO:0000256" key="16">
    <source>
        <dbReference type="PIRSR" id="PIRSR621190-2"/>
    </source>
</evidence>
<feature type="binding site" evidence="16">
    <location>
        <position position="1646"/>
    </location>
    <ligand>
        <name>Zn(2+)</name>
        <dbReference type="ChEBI" id="CHEBI:29105"/>
        <label>2</label>
        <note>catalytic</note>
    </ligand>
</feature>
<dbReference type="PROSITE" id="PS51642">
    <property type="entry name" value="HEMOPEXIN_2"/>
    <property type="match status" value="15"/>
</dbReference>
<comment type="cofactor">
    <cofactor evidence="16">
        <name>Ca(2+)</name>
        <dbReference type="ChEBI" id="CHEBI:29108"/>
    </cofactor>
    <text evidence="16">Can bind about 5 Ca(2+) ions per subunit.</text>
</comment>
<comment type="cofactor">
    <cofactor evidence="16">
        <name>Zn(2+)</name>
        <dbReference type="ChEBI" id="CHEBI:29105"/>
    </cofactor>
    <text evidence="16">Binds 2 Zn(2+) ions per subunit.</text>
</comment>
<feature type="repeat" description="Hemopexin" evidence="19">
    <location>
        <begin position="412"/>
        <end position="458"/>
    </location>
</feature>
<feature type="region of interest" description="Disordered" evidence="20">
    <location>
        <begin position="2122"/>
        <end position="2142"/>
    </location>
</feature>
<keyword evidence="8" id="KW-0677">Repeat</keyword>
<evidence type="ECO:0000313" key="24">
    <source>
        <dbReference type="EMBL" id="KAI1242024.1"/>
    </source>
</evidence>
<dbReference type="SUPFAM" id="SSF55486">
    <property type="entry name" value="Metalloproteases ('zincins'), catalytic domain"/>
    <property type="match status" value="6"/>
</dbReference>
<feature type="repeat" description="Hemopexin" evidence="19">
    <location>
        <begin position="2288"/>
        <end position="2331"/>
    </location>
</feature>
<evidence type="ECO:0000256" key="21">
    <source>
        <dbReference type="SAM" id="Phobius"/>
    </source>
</evidence>
<dbReference type="SUPFAM" id="SSF50923">
    <property type="entry name" value="Hemopexin-like domain"/>
    <property type="match status" value="5"/>
</dbReference>
<dbReference type="PROSITE" id="PS00024">
    <property type="entry name" value="HEMOPEXIN"/>
    <property type="match status" value="2"/>
</dbReference>
<dbReference type="InterPro" id="IPR018487">
    <property type="entry name" value="Hemopexin-like_repeat"/>
</dbReference>
<dbReference type="Gene3D" id="2.110.10.10">
    <property type="entry name" value="Hemopexin-like domain"/>
    <property type="match status" value="5"/>
</dbReference>
<feature type="repeat" description="Hemopexin" evidence="19">
    <location>
        <begin position="1300"/>
        <end position="1346"/>
    </location>
</feature>
<reference evidence="24" key="3">
    <citation type="submission" date="2022-01" db="EMBL/GenBank/DDBJ databases">
        <authorList>
            <person name="Rubenstein D.R."/>
        </authorList>
    </citation>
    <scope>NUCLEOTIDE SEQUENCE</scope>
    <source>
        <strain evidence="24">SS15</strain>
        <tissue evidence="24">Liver</tissue>
    </source>
</reference>
<feature type="transmembrane region" description="Helical" evidence="21">
    <location>
        <begin position="124"/>
        <end position="144"/>
    </location>
</feature>
<feature type="domain" description="Peptidase metallopeptidase" evidence="22">
    <location>
        <begin position="2436"/>
        <end position="2595"/>
    </location>
</feature>
<dbReference type="GO" id="GO:0008270">
    <property type="term" value="F:zinc ion binding"/>
    <property type="evidence" value="ECO:0007669"/>
    <property type="project" value="InterPro"/>
</dbReference>
<keyword evidence="12" id="KW-0482">Metalloprotease</keyword>
<feature type="binding site" evidence="16">
    <location>
        <position position="1596"/>
    </location>
    <ligand>
        <name>Zn(2+)</name>
        <dbReference type="ChEBI" id="CHEBI:29105"/>
        <label>1</label>
    </ligand>
</feature>
<reference evidence="24 25" key="2">
    <citation type="journal article" date="2021" name="J. Hered.">
        <title>Feather Gene Expression Elucidates the Developmental Basis of Plumage Iridescence in African Starlings.</title>
        <authorList>
            <person name="Rubenstein D.R."/>
            <person name="Corvelo A."/>
            <person name="MacManes M.D."/>
            <person name="Maia R."/>
            <person name="Narzisi G."/>
            <person name="Rousaki A."/>
            <person name="Vandenabeele P."/>
            <person name="Shawkey M.D."/>
            <person name="Solomon J."/>
        </authorList>
    </citation>
    <scope>NUCLEOTIDE SEQUENCE [LARGE SCALE GENOMIC DNA]</scope>
    <source>
        <strain evidence="24">SS15</strain>
    </source>
</reference>
<feature type="binding site" evidence="16">
    <location>
        <position position="1626"/>
    </location>
    <ligand>
        <name>Ca(2+)</name>
        <dbReference type="ChEBI" id="CHEBI:29108"/>
        <label>3</label>
    </ligand>
</feature>
<dbReference type="InterPro" id="IPR006026">
    <property type="entry name" value="Peptidase_Metallo"/>
</dbReference>
<dbReference type="Pfam" id="PF00413">
    <property type="entry name" value="Peptidase_M10"/>
    <property type="match status" value="6"/>
</dbReference>
<dbReference type="EMBL" id="JADDUC010000014">
    <property type="protein sequence ID" value="KAG0127859.1"/>
    <property type="molecule type" value="Genomic_DNA"/>
</dbReference>
<feature type="binding site" evidence="16">
    <location>
        <position position="1598"/>
    </location>
    <ligand>
        <name>Zn(2+)</name>
        <dbReference type="ChEBI" id="CHEBI:29105"/>
        <label>1</label>
    </ligand>
</feature>
<dbReference type="PRINTS" id="PR00138">
    <property type="entry name" value="MATRIXIN"/>
</dbReference>
<feature type="domain" description="Peptidase metallopeptidase" evidence="22">
    <location>
        <begin position="1065"/>
        <end position="1224"/>
    </location>
</feature>
<keyword evidence="9" id="KW-0378">Hydrolase</keyword>
<feature type="binding site" evidence="16">
    <location>
        <position position="1629"/>
    </location>
    <ligand>
        <name>Ca(2+)</name>
        <dbReference type="ChEBI" id="CHEBI:29108"/>
        <label>1</label>
    </ligand>
</feature>
<accession>A0A835P1L5</accession>
<evidence type="ECO:0000256" key="7">
    <source>
        <dbReference type="ARBA" id="ARBA00022729"/>
    </source>
</evidence>
<comment type="similarity">
    <text evidence="2">Belongs to the peptidase M10A family.</text>
</comment>
<comment type="subcellular location">
    <subcellularLocation>
        <location evidence="1">Secreted</location>
        <location evidence="1">Extracellular space</location>
        <location evidence="1">Extracellular matrix</location>
    </subcellularLocation>
</comment>
<dbReference type="InterPro" id="IPR021190">
    <property type="entry name" value="Pept_M10A"/>
</dbReference>
<keyword evidence="14" id="KW-1015">Disulfide bond</keyword>
<feature type="binding site" evidence="16">
    <location>
        <position position="1809"/>
    </location>
    <ligand>
        <name>Ca(2+)</name>
        <dbReference type="ChEBI" id="CHEBI:29108"/>
        <label>5</label>
    </ligand>
</feature>
<feature type="repeat" description="Hemopexin" evidence="19">
    <location>
        <begin position="1803"/>
        <end position="1851"/>
    </location>
</feature>
<feature type="binding site" evidence="16">
    <location>
        <position position="1855"/>
    </location>
    <ligand>
        <name>Ca(2+)</name>
        <dbReference type="ChEBI" id="CHEBI:29108"/>
        <label>4</label>
    </ligand>
</feature>
<feature type="repeat" description="Hemopexin" evidence="19">
    <location>
        <begin position="924"/>
        <end position="972"/>
    </location>
</feature>
<keyword evidence="4" id="KW-0272">Extracellular matrix</keyword>
<feature type="repeat" description="Hemopexin" evidence="19">
    <location>
        <begin position="460"/>
        <end position="508"/>
    </location>
</feature>
<feature type="repeat" description="Hemopexin" evidence="19">
    <location>
        <begin position="2142"/>
        <end position="2191"/>
    </location>
</feature>
<feature type="repeat" description="Hemopexin" evidence="19">
    <location>
        <begin position="826"/>
        <end position="875"/>
    </location>
</feature>
<dbReference type="InterPro" id="IPR036365">
    <property type="entry name" value="PGBD-like_sf"/>
</dbReference>
<evidence type="ECO:0000256" key="4">
    <source>
        <dbReference type="ARBA" id="ARBA00022530"/>
    </source>
</evidence>
<evidence type="ECO:0000256" key="1">
    <source>
        <dbReference type="ARBA" id="ARBA00004498"/>
    </source>
</evidence>
<dbReference type="FunFam" id="3.40.390.10:FF:000007">
    <property type="entry name" value="Collagenase 3"/>
    <property type="match status" value="6"/>
</dbReference>
<keyword evidence="5" id="KW-0645">Protease</keyword>
<feature type="binding site" evidence="16">
    <location>
        <position position="1715"/>
    </location>
    <ligand>
        <name>Ca(2+)</name>
        <dbReference type="ChEBI" id="CHEBI:29108"/>
        <label>4</label>
    </ligand>
</feature>
<name>A0A835P1L5_9PASS</name>
<protein>
    <recommendedName>
        <fullName evidence="22">Peptidase metallopeptidase domain-containing protein</fullName>
    </recommendedName>
</protein>
<feature type="compositionally biased region" description="Basic and acidic residues" evidence="20">
    <location>
        <begin position="1231"/>
        <end position="1248"/>
    </location>
</feature>
<sequence>MSNMHHHFSYYQNGIYKVSISVANLLDLGLQMISMISQYTKSDAAVSRSTVLEGIITQLPTCCRAATLHSNTTNACNMIAPGFFRHQQKMEEAHLNVMAQPQALEVFHLKFNYLVKSNMMQSGLSAVFLFLLGLSFCLTIPIPLEDSHEFTEKDLQFAERYLRTHYDLRPNPAGIMKKSGNTVAAKLREMQAFFGLEVTGKLDEETYELMQKPRCGVPDVGEYNFFPRKLKWSKMNLTYRIMNYTSDLRRNEVDRAFKKAFKVWSDVTPLNFTRIRSGVADIMISFGTKEHGDFYPFDGPSGLLAHAFPPGPDYGGDAHFDDDEVWSDDSKGYNLFLVAAHEFGHSLGLEHSRDPGALMFPIYTYTGKTGFVLPDDDVQGIQELYGKFFWRLHPQMVEAELVLLKSFWPELPNKIDAAYENPIKDLVFMFKGKKVWALNGYDIVEDFPKKIYEMGFPKEMKRIDAAVHVKDTGKTLFFTGNKYWSYDEEAEAMEEGYPRLIEEEFPGIGDKVDAVYERNGYLYFFNGPLQFEYSIWSQRILLYVVCSSAFPVAPEKEKEDMQFAKKYLENFYDFKEEKHSLFRAKDLNHMADKIREMQSFFGLEVTGELNQKTLDMMKQPRCGIPDVRSYSTFPHSPTWKKEDVTYRILNYTPDMLQADVEEAIARAFQLWSSVTPLRFTRVYGGQADIMISFAAGFHGDFYSFDGPGGTLAHAYPPGSGIGGDAHFDEDENWTKFTTYSGYNLFLVAAHELGHSLGLSHSNVFGALMYPIYMATDTRNYQLHQDDIDGIQALYEATEMVPAEAPTQMSPREDPTEMTPSKPPQRPDDCDPHLTFDAITTLRGETLFFKGSYVWRRSPYFSEIEHDTIFSFWPSLIAGFDAAYEVDKRDRVLFFKDDQYWAVSGYSIEAGFPKPIQNLGFPTSVRKIDAAVHDQSMKRTYFFVGNKYWSFNENTQSMERGYPRKIAADFQGISYPIDAALQKNGYFYFFHGSNQYEKYLEKYYGFRKDGEPFVWKSNNAMTQKLKEMQEFFGLEVTGKLDSGTLDLVQKHRCGFSDVAGFSTFAGEPKWTKQVLTYRIVNYTPDLHPADVNAAIKKALSVWSSVTPLRFIKKDRGDADIMISFAARGHNDFIPFDGPGGSLAHAYAPGKDFGGDAHFDEDETWTKSTEGANLFYVAAHEFGHSLGLSHSKDPNALMYPVYRKFDPSVLLLHQDDITGIQYLYGSSPNTNNDQRESTEIKDPTESKDPELPNSCSSNLTFDAVTTFRGEIMFFKDKHIWRKHPAVRTAEFELVSSFWPQLPPGVDAAYEIPEKDEIIVFKGNEFWVVRGDTILPGYPQKLYTLGFSKDVTKIDAAFHNGIEGKTYYFIADKFWSYDKRRQSMDRKSLVTRDAFPGINGKIDAVFQHENFLYFFSGRKQFEFDLDKKRMRMKTFAILLSLYVAVSSTFPVAPEAEDEGKTLQLVESYLQSFYGVPKDHHPHVRSAGENPLTAKLKEMQSFFGLEVTGKPDLDTIEMMKKPRCGVPDVQKYVFTPGNPKWKKNNLTYRVLNYTPKMRRADVDEAVRRALNVWSRVTPLTFQKVEDKEADIMISFAYRDHRDNSPFDGPNGQLAHAFQPGEGLGGDVHMDEEEAWTKDGRGYNLFIVLAHELGHSLGLSHSNDPGALMYPTYSYTDPNEFLLPQDDIDGIQAIYGPSNAAVQPTGPVTPEACDPNLTFDSITTLRGEIFFFKGRYMLRKHPERTETELNFISLFWPRLPSGIQAAYENVETDEITFFKEDKYWVISGYGVLPGYPKRIYHLGFPKTVKRVNAAYNDETTGKTYFFVADRYWRYDEKKKSMDHGYPRKIISDFGKIGRVDAAFQKDGYVYFFHGTTQFQFDPRAKRIVRQMKSTSWFNSFHDSQNYLNKFYAVEPDPNQLGWKINAESAAEKLQKMQQFFGLKVTGKMDNETLEMMKKPRCGVPDVGLYGFTLPGWKKTKLTYRIVNYTPDMSKEDVDKAIEKAFKVWSAVTPLVFTRIHKGIADIMIAFGTKVHGHCPRYFDGPLGVLAHAFPPGNGLGGDVHFDEDEDWTTGSAGFNLFLVAAHEFGHALGLSHSNDQRALMFPNYAYISPSEFPLSPDDISGIQSIYGSPPNAPDKRPTTPTSPKICGSQMSFDAITTLRQEVIFLKGRHLWRVYPDNLEAEHELISAFWPNLTPGIEAAYENTKDQILLFKGTKFWVISGYQVLPGYPKNIDTLGFPRGVKKVDAAVCNKNTGKTDFFIGDKYWRFDENSQSMEKGYPRLTVDEFPGISQRVDAVFQQKGLFYFFHGSKQWEFDPIAKKVIREMKSNSWFNSRLLLKMGTVHYLLLCAVIFLPETPAYPVQLRPEPWSSTDLEKGYLDKFFPIFTKTQNLSIEERIKEMQKFFHLTVTGKLDTETEKIMKLPRCGMPDVSNYQTLPGTPKWGKTSLTYKILSYTTDLPRRKVEDAIKRALMVWSDVTPLQFRRVYLRPADIEIRFARREHGDGYPFDGRGGTLAHAFEPGEGLGGDAHFDDDEKWSEINQDINLFLVAAHEFGHSLGLGHSNVSGALMYPIYSYQNPENFRLPADDRRGIQKEKAIKLLKKVLNEDQRIHISFMGCDVSPEGKAFHHHVLPGFPEKQSPRGTKHKTERDTLCSLSSSSHLLMLHKEKTAIEDRLYQRKDHAGKNTPKATQNNLCTVLEQLL</sequence>
<dbReference type="InterPro" id="IPR002477">
    <property type="entry name" value="Peptidoglycan-bd-like"/>
</dbReference>
<gene>
    <name evidence="24" type="ORF">IHE44_0005538</name>
    <name evidence="23" type="ORF">IHE44_002253</name>
</gene>
<dbReference type="PANTHER" id="PTHR10201:SF267">
    <property type="entry name" value="MACROPHAGE METALLOELASTASE"/>
    <property type="match status" value="1"/>
</dbReference>
<feature type="domain" description="Peptidase metallopeptidase" evidence="22">
    <location>
        <begin position="228"/>
        <end position="387"/>
    </location>
</feature>
<dbReference type="InterPro" id="IPR000585">
    <property type="entry name" value="Hemopexin-like_dom"/>
</dbReference>
<dbReference type="SMART" id="SM00120">
    <property type="entry name" value="HX"/>
    <property type="match status" value="20"/>
</dbReference>
<feature type="binding site" evidence="16">
    <location>
        <position position="1656"/>
    </location>
    <ligand>
        <name>Zn(2+)</name>
        <dbReference type="ChEBI" id="CHEBI:29105"/>
        <label>2</label>
        <note>catalytic</note>
    </ligand>
</feature>
<feature type="binding site" evidence="16">
    <location>
        <position position="1611"/>
    </location>
    <ligand>
        <name>Zn(2+)</name>
        <dbReference type="ChEBI" id="CHEBI:29105"/>
        <label>1</label>
    </ligand>
</feature>
<evidence type="ECO:0000256" key="8">
    <source>
        <dbReference type="ARBA" id="ARBA00022737"/>
    </source>
</evidence>
<feature type="binding site" evidence="16">
    <location>
        <position position="1620"/>
    </location>
    <ligand>
        <name>Ca(2+)</name>
        <dbReference type="ChEBI" id="CHEBI:29108"/>
        <label>2</label>
    </ligand>
</feature>
<keyword evidence="13" id="KW-0865">Zymogen</keyword>
<evidence type="ECO:0000313" key="25">
    <source>
        <dbReference type="Proteomes" id="UP000618051"/>
    </source>
</evidence>
<comment type="caution">
    <text evidence="23">The sequence shown here is derived from an EMBL/GenBank/DDBJ whole genome shotgun (WGS) entry which is preliminary data.</text>
</comment>
<dbReference type="InterPro" id="IPR018486">
    <property type="entry name" value="Hemopexin_CS"/>
</dbReference>
<feature type="binding site" evidence="16">
    <location>
        <position position="1586"/>
    </location>
    <ligand>
        <name>Ca(2+)</name>
        <dbReference type="ChEBI" id="CHEBI:29108"/>
        <label>2</label>
    </ligand>
</feature>
<keyword evidence="21" id="KW-1133">Transmembrane helix</keyword>
<feature type="binding site" description="in inhibited form" evidence="16">
    <location>
        <position position="1520"/>
    </location>
    <ligand>
        <name>Zn(2+)</name>
        <dbReference type="ChEBI" id="CHEBI:29105"/>
        <label>2</label>
        <note>catalytic</note>
    </ligand>
</feature>
<dbReference type="GO" id="GO:0004222">
    <property type="term" value="F:metalloendopeptidase activity"/>
    <property type="evidence" value="ECO:0007669"/>
    <property type="project" value="InterPro"/>
</dbReference>
<dbReference type="InterPro" id="IPR001818">
    <property type="entry name" value="Pept_M10_metallopeptidase"/>
</dbReference>
<dbReference type="GO" id="GO:0031012">
    <property type="term" value="C:extracellular matrix"/>
    <property type="evidence" value="ECO:0007669"/>
    <property type="project" value="InterPro"/>
</dbReference>
<dbReference type="InterPro" id="IPR033739">
    <property type="entry name" value="M10A_MMP"/>
</dbReference>
<evidence type="ECO:0000256" key="11">
    <source>
        <dbReference type="ARBA" id="ARBA00022837"/>
    </source>
</evidence>
<feature type="binding site" evidence="16">
    <location>
        <position position="1622"/>
    </location>
    <ligand>
        <name>Ca(2+)</name>
        <dbReference type="ChEBI" id="CHEBI:29108"/>
        <label>2</label>
    </ligand>
</feature>
<keyword evidence="25" id="KW-1185">Reference proteome</keyword>
<evidence type="ECO:0000313" key="23">
    <source>
        <dbReference type="EMBL" id="KAG0127859.1"/>
    </source>
</evidence>
<evidence type="ECO:0000256" key="17">
    <source>
        <dbReference type="PIRSR" id="PIRSR621190-4"/>
    </source>
</evidence>
<proteinExistence type="inferred from homology"/>
<dbReference type="SUPFAM" id="SSF47090">
    <property type="entry name" value="PGBD-like"/>
    <property type="match status" value="6"/>
</dbReference>
<dbReference type="SMART" id="SM00235">
    <property type="entry name" value="ZnMc"/>
    <property type="match status" value="6"/>
</dbReference>
<feature type="repeat" description="Hemopexin" evidence="19">
    <location>
        <begin position="2192"/>
        <end position="2237"/>
    </location>
</feature>
<dbReference type="EMBL" id="JADDUC020000002">
    <property type="protein sequence ID" value="KAI1242024.1"/>
    <property type="molecule type" value="Genomic_DNA"/>
</dbReference>
<keyword evidence="6 16" id="KW-0479">Metal-binding</keyword>
<evidence type="ECO:0000256" key="15">
    <source>
        <dbReference type="PIRSR" id="PIRSR621190-1"/>
    </source>
</evidence>
<evidence type="ECO:0000256" key="10">
    <source>
        <dbReference type="ARBA" id="ARBA00022833"/>
    </source>
</evidence>
<keyword evidence="3" id="KW-0964">Secreted</keyword>
<evidence type="ECO:0000256" key="9">
    <source>
        <dbReference type="ARBA" id="ARBA00022801"/>
    </source>
</evidence>
<evidence type="ECO:0000259" key="22">
    <source>
        <dbReference type="SMART" id="SM00235"/>
    </source>
</evidence>
<feature type="domain" description="Peptidase metallopeptidase" evidence="22">
    <location>
        <begin position="635"/>
        <end position="796"/>
    </location>
</feature>
<feature type="repeat" description="Hemopexin" evidence="19">
    <location>
        <begin position="1250"/>
        <end position="1299"/>
    </location>
</feature>
<dbReference type="InterPro" id="IPR021158">
    <property type="entry name" value="Pept_M10A_Zn_BS"/>
</dbReference>
<keyword evidence="21" id="KW-0812">Transmembrane</keyword>
<keyword evidence="21" id="KW-0472">Membrane</keyword>
<feature type="binding site" evidence="16">
    <location>
        <position position="1624"/>
    </location>
    <ligand>
        <name>Zn(2+)</name>
        <dbReference type="ChEBI" id="CHEBI:29105"/>
        <label>1</label>
    </ligand>
</feature>
<feature type="repeat" description="Hemopexin" evidence="19">
    <location>
        <begin position="1705"/>
        <end position="1754"/>
    </location>
</feature>
<dbReference type="InterPro" id="IPR036375">
    <property type="entry name" value="Hemopexin-like_dom_sf"/>
</dbReference>
<evidence type="ECO:0000256" key="18">
    <source>
        <dbReference type="PIRSR" id="PIRSR621190-5"/>
    </source>
</evidence>
<evidence type="ECO:0000256" key="12">
    <source>
        <dbReference type="ARBA" id="ARBA00023049"/>
    </source>
</evidence>
<reference evidence="23" key="1">
    <citation type="submission" date="2020-10" db="EMBL/GenBank/DDBJ databases">
        <title>Feather gene expression reveals the developmental basis of iridescence in African starlings.</title>
        <authorList>
            <person name="Rubenstein D.R."/>
        </authorList>
    </citation>
    <scope>NUCLEOTIDE SEQUENCE</scope>
    <source>
        <strain evidence="23">SS15</strain>
        <tissue evidence="23">Liver</tissue>
    </source>
</reference>
<feature type="binding site" evidence="16">
    <location>
        <position position="1650"/>
    </location>
    <ligand>
        <name>Zn(2+)</name>
        <dbReference type="ChEBI" id="CHEBI:29105"/>
        <label>2</label>
        <note>catalytic</note>
    </ligand>
</feature>
<feature type="domain" description="Peptidase metallopeptidase" evidence="22">
    <location>
        <begin position="1967"/>
        <end position="2127"/>
    </location>
</feature>
<feature type="modified residue" description="Phosphotyrosine; by PKDCC" evidence="17">
    <location>
        <position position="1790"/>
    </location>
</feature>